<keyword evidence="2" id="KW-0238">DNA-binding</keyword>
<feature type="region of interest" description="Disordered" evidence="4">
    <location>
        <begin position="1"/>
        <end position="30"/>
    </location>
</feature>
<evidence type="ECO:0000313" key="7">
    <source>
        <dbReference type="Proteomes" id="UP000475582"/>
    </source>
</evidence>
<comment type="caution">
    <text evidence="6">The sequence shown here is derived from an EMBL/GenBank/DDBJ whole genome shotgun (WGS) entry which is preliminary data.</text>
</comment>
<dbReference type="InterPro" id="IPR002577">
    <property type="entry name" value="HTH_HxlR"/>
</dbReference>
<keyword evidence="3" id="KW-0804">Transcription</keyword>
<evidence type="ECO:0000256" key="1">
    <source>
        <dbReference type="ARBA" id="ARBA00023015"/>
    </source>
</evidence>
<dbReference type="Pfam" id="PF01638">
    <property type="entry name" value="HxlR"/>
    <property type="match status" value="1"/>
</dbReference>
<dbReference type="InterPro" id="IPR036388">
    <property type="entry name" value="WH-like_DNA-bd_sf"/>
</dbReference>
<evidence type="ECO:0000259" key="5">
    <source>
        <dbReference type="PROSITE" id="PS51118"/>
    </source>
</evidence>
<feature type="domain" description="HTH hxlR-type" evidence="5">
    <location>
        <begin position="32"/>
        <end position="131"/>
    </location>
</feature>
<dbReference type="EMBL" id="WNKY01000072">
    <property type="protein sequence ID" value="MTV41821.1"/>
    <property type="molecule type" value="Genomic_DNA"/>
</dbReference>
<feature type="compositionally biased region" description="Polar residues" evidence="4">
    <location>
        <begin position="1"/>
        <end position="14"/>
    </location>
</feature>
<accession>A0A6L6PT43</accession>
<dbReference type="SUPFAM" id="SSF46785">
    <property type="entry name" value="Winged helix' DNA-binding domain"/>
    <property type="match status" value="1"/>
</dbReference>
<evidence type="ECO:0000256" key="4">
    <source>
        <dbReference type="SAM" id="MobiDB-lite"/>
    </source>
</evidence>
<dbReference type="Proteomes" id="UP000475582">
    <property type="component" value="Unassembled WGS sequence"/>
</dbReference>
<sequence>MVSIQTPQEGTCMSPSHKFLPHGMHDADASPCQPTRELLNRIGDKWSLYIIATLADGTLRFNELKRRIDGISQRMLTLTLRGLERDGLVTRTMYPTIPPRVDYELTESGKTLLEPVMGLVNWANNNQRSIAEAQKRFDEAPEPEQVSVQGVIYRRMTADHRND</sequence>
<dbReference type="PANTHER" id="PTHR33204">
    <property type="entry name" value="TRANSCRIPTIONAL REGULATOR, MARR FAMILY"/>
    <property type="match status" value="1"/>
</dbReference>
<evidence type="ECO:0000256" key="3">
    <source>
        <dbReference type="ARBA" id="ARBA00023163"/>
    </source>
</evidence>
<evidence type="ECO:0000256" key="2">
    <source>
        <dbReference type="ARBA" id="ARBA00023125"/>
    </source>
</evidence>
<dbReference type="OrthoDB" id="9807069at2"/>
<dbReference type="Gene3D" id="1.10.10.10">
    <property type="entry name" value="Winged helix-like DNA-binding domain superfamily/Winged helix DNA-binding domain"/>
    <property type="match status" value="1"/>
</dbReference>
<organism evidence="6 7">
    <name type="scientific">Duganella radicis</name>
    <dbReference type="NCBI Taxonomy" id="551988"/>
    <lineage>
        <taxon>Bacteria</taxon>
        <taxon>Pseudomonadati</taxon>
        <taxon>Pseudomonadota</taxon>
        <taxon>Betaproteobacteria</taxon>
        <taxon>Burkholderiales</taxon>
        <taxon>Oxalobacteraceae</taxon>
        <taxon>Telluria group</taxon>
        <taxon>Duganella</taxon>
    </lineage>
</organism>
<keyword evidence="7" id="KW-1185">Reference proteome</keyword>
<protein>
    <submittedName>
        <fullName evidence="6">Transcriptional regulator</fullName>
    </submittedName>
</protein>
<dbReference type="PROSITE" id="PS51118">
    <property type="entry name" value="HTH_HXLR"/>
    <property type="match status" value="1"/>
</dbReference>
<reference evidence="6 7" key="1">
    <citation type="submission" date="2019-11" db="EMBL/GenBank/DDBJ databases">
        <title>Type strains purchased from KCTC, JCM and DSMZ.</title>
        <authorList>
            <person name="Lu H."/>
        </authorList>
    </citation>
    <scope>NUCLEOTIDE SEQUENCE [LARGE SCALE GENOMIC DNA]</scope>
    <source>
        <strain evidence="6 7">KCTC 22382</strain>
    </source>
</reference>
<dbReference type="AlphaFoldDB" id="A0A6L6PT43"/>
<dbReference type="InterPro" id="IPR036390">
    <property type="entry name" value="WH_DNA-bd_sf"/>
</dbReference>
<dbReference type="PANTHER" id="PTHR33204:SF39">
    <property type="entry name" value="TRANSCRIPTIONAL REGULATORY PROTEIN"/>
    <property type="match status" value="1"/>
</dbReference>
<name>A0A6L6PT43_9BURK</name>
<keyword evidence="1" id="KW-0805">Transcription regulation</keyword>
<gene>
    <name evidence="6" type="ORF">GM676_30160</name>
</gene>
<proteinExistence type="predicted"/>
<evidence type="ECO:0000313" key="6">
    <source>
        <dbReference type="EMBL" id="MTV41821.1"/>
    </source>
</evidence>
<dbReference type="GO" id="GO:0003677">
    <property type="term" value="F:DNA binding"/>
    <property type="evidence" value="ECO:0007669"/>
    <property type="project" value="UniProtKB-KW"/>
</dbReference>